<evidence type="ECO:0000313" key="2">
    <source>
        <dbReference type="Proteomes" id="UP001282284"/>
    </source>
</evidence>
<organism evidence="1 2">
    <name type="scientific">Sporosarcina saromensis</name>
    <dbReference type="NCBI Taxonomy" id="359365"/>
    <lineage>
        <taxon>Bacteria</taxon>
        <taxon>Bacillati</taxon>
        <taxon>Bacillota</taxon>
        <taxon>Bacilli</taxon>
        <taxon>Bacillales</taxon>
        <taxon>Caryophanaceae</taxon>
        <taxon>Sporosarcina</taxon>
    </lineage>
</organism>
<dbReference type="RefSeq" id="WP_317945461.1">
    <property type="nucleotide sequence ID" value="NZ_JAUBDI010000016.1"/>
</dbReference>
<protein>
    <submittedName>
        <fullName evidence="1">Uncharacterized protein</fullName>
    </submittedName>
</protein>
<keyword evidence="2" id="KW-1185">Reference proteome</keyword>
<dbReference type="Proteomes" id="UP001282284">
    <property type="component" value="Unassembled WGS sequence"/>
</dbReference>
<comment type="caution">
    <text evidence="1">The sequence shown here is derived from an EMBL/GenBank/DDBJ whole genome shotgun (WGS) entry which is preliminary data.</text>
</comment>
<name>A0ABU4GBQ0_9BACL</name>
<reference evidence="1 2" key="1">
    <citation type="submission" date="2023-06" db="EMBL/GenBank/DDBJ databases">
        <title>Sporosarcina sp. nov., isolated from Korean traditional fermented seafood 'Jeotgal'.</title>
        <authorList>
            <person name="Yang A.I."/>
            <person name="Shin N.-R."/>
        </authorList>
    </citation>
    <scope>NUCLEOTIDE SEQUENCE [LARGE SCALE GENOMIC DNA]</scope>
    <source>
        <strain evidence="1 2">KCTC13119</strain>
    </source>
</reference>
<sequence length="95" mass="11059">MEKAVQLGEVNATRYEAIVQIFRRNKGRKVFILTEAFPFMFIGIIKDVVEDYAVLDVQVTSIPALERKEWLVHVDKIEVFYFETELGPKIPDLKD</sequence>
<dbReference type="EMBL" id="JAUBDI010000016">
    <property type="protein sequence ID" value="MDW0114424.1"/>
    <property type="molecule type" value="Genomic_DNA"/>
</dbReference>
<proteinExistence type="predicted"/>
<evidence type="ECO:0000313" key="1">
    <source>
        <dbReference type="EMBL" id="MDW0114424.1"/>
    </source>
</evidence>
<accession>A0ABU4GBQ0</accession>
<gene>
    <name evidence="1" type="ORF">QT711_14595</name>
</gene>